<comment type="caution">
    <text evidence="1">The sequence shown here is derived from an EMBL/GenBank/DDBJ whole genome shotgun (WGS) entry which is preliminary data.</text>
</comment>
<dbReference type="Proteomes" id="UP000322245">
    <property type="component" value="Unassembled WGS sequence"/>
</dbReference>
<protein>
    <submittedName>
        <fullName evidence="1">Uncharacterized protein</fullName>
    </submittedName>
</protein>
<gene>
    <name evidence="1" type="ORF">B9479_007129</name>
</gene>
<name>A0A5D3AL75_9TREE</name>
<evidence type="ECO:0000313" key="1">
    <source>
        <dbReference type="EMBL" id="TYJ52255.1"/>
    </source>
</evidence>
<keyword evidence="2" id="KW-1185">Reference proteome</keyword>
<reference evidence="1 2" key="1">
    <citation type="submission" date="2017-05" db="EMBL/GenBank/DDBJ databases">
        <title>The Genome Sequence of Tsuchiyaea wingfieldii DSM 27421.</title>
        <authorList>
            <person name="Cuomo C."/>
            <person name="Passer A."/>
            <person name="Billmyre B."/>
            <person name="Heitman J."/>
        </authorList>
    </citation>
    <scope>NUCLEOTIDE SEQUENCE [LARGE SCALE GENOMIC DNA]</scope>
    <source>
        <strain evidence="1 2">DSM 27421</strain>
    </source>
</reference>
<organism evidence="1 2">
    <name type="scientific">Cryptococcus floricola</name>
    <dbReference type="NCBI Taxonomy" id="2591691"/>
    <lineage>
        <taxon>Eukaryota</taxon>
        <taxon>Fungi</taxon>
        <taxon>Dikarya</taxon>
        <taxon>Basidiomycota</taxon>
        <taxon>Agaricomycotina</taxon>
        <taxon>Tremellomycetes</taxon>
        <taxon>Tremellales</taxon>
        <taxon>Cryptococcaceae</taxon>
        <taxon>Cryptococcus</taxon>
    </lineage>
</organism>
<dbReference type="AlphaFoldDB" id="A0A5D3AL75"/>
<dbReference type="EMBL" id="NIDF01000145">
    <property type="protein sequence ID" value="TYJ52255.1"/>
    <property type="molecule type" value="Genomic_DNA"/>
</dbReference>
<evidence type="ECO:0000313" key="2">
    <source>
        <dbReference type="Proteomes" id="UP000322245"/>
    </source>
</evidence>
<sequence length="67" mass="7459">MRAPAPLKPTRLVLFNSAFHHRNLSLNFGTRSFHVIEVPSMTGFLGLSDVEFKPGLFMPVMGRQDSG</sequence>
<accession>A0A5D3AL75</accession>
<proteinExistence type="predicted"/>